<accession>A0A3L9Z7P9</accession>
<dbReference type="EMBL" id="REFC01000006">
    <property type="protein sequence ID" value="RMA67519.1"/>
    <property type="molecule type" value="Genomic_DNA"/>
</dbReference>
<proteinExistence type="predicted"/>
<reference evidence="2 3" key="1">
    <citation type="submission" date="2018-10" db="EMBL/GenBank/DDBJ databases">
        <title>Genomic Encyclopedia of Archaeal and Bacterial Type Strains, Phase II (KMG-II): from individual species to whole genera.</title>
        <authorList>
            <person name="Goeker M."/>
        </authorList>
    </citation>
    <scope>NUCLEOTIDE SEQUENCE [LARGE SCALE GENOMIC DNA]</scope>
    <source>
        <strain evidence="2 3">DSM 23424</strain>
    </source>
</reference>
<keyword evidence="1" id="KW-0732">Signal</keyword>
<keyword evidence="3" id="KW-1185">Reference proteome</keyword>
<gene>
    <name evidence="2" type="ORF">BXY75_0059</name>
</gene>
<dbReference type="OrthoDB" id="1140688at2"/>
<dbReference type="RefSeq" id="WP_121905702.1">
    <property type="nucleotide sequence ID" value="NZ_REFC01000006.1"/>
</dbReference>
<dbReference type="Proteomes" id="UP000271339">
    <property type="component" value="Unassembled WGS sequence"/>
</dbReference>
<comment type="caution">
    <text evidence="2">The sequence shown here is derived from an EMBL/GenBank/DDBJ whole genome shotgun (WGS) entry which is preliminary data.</text>
</comment>
<feature type="non-terminal residue" evidence="2">
    <location>
        <position position="888"/>
    </location>
</feature>
<feature type="chain" id="PRO_5018337851" evidence="1">
    <location>
        <begin position="19"/>
        <end position="888"/>
    </location>
</feature>
<feature type="signal peptide" evidence="1">
    <location>
        <begin position="1"/>
        <end position="18"/>
    </location>
</feature>
<organism evidence="2 3">
    <name type="scientific">Ulvibacter antarcticus</name>
    <dbReference type="NCBI Taxonomy" id="442714"/>
    <lineage>
        <taxon>Bacteria</taxon>
        <taxon>Pseudomonadati</taxon>
        <taxon>Bacteroidota</taxon>
        <taxon>Flavobacteriia</taxon>
        <taxon>Flavobacteriales</taxon>
        <taxon>Flavobacteriaceae</taxon>
        <taxon>Ulvibacter</taxon>
    </lineage>
</organism>
<sequence length="888" mass="96010">MKKILHILFVLAPLFVVAQQVQLFQQFNGRYDFTAFGNTLNEQPNFGTGYCDFLPQSSANLTLLPTQTFLSAHLYWAGPGDADNKIELNGITVDAQRTFALTANSGLNYFAAYADVSNIIGTGGNGTYTFSELDLSGAVYPGSPYCGNTNFGGWAIYVIYADPTLSLNQISLFDGLDYVSSQNQTLEIILTNIDVATDDLAKIGFLAWEGEAELNTTESLLINGTLIDNPPLNPGDNAFNGTNSWTNSNVMYNMDLDFYDLQGIVVPGATEITINLTSGQDFVMINNVITSVNSEIPDATIEIDSIGVLCQNNDIDVTYTVYNVNSTAPLPINTPIAFYADAVLIGQAQTLTEIPIEGSESGVITLNIPIGTPVLFDLIAVVDDIGDGTGIVAETNEDNNIFTLPIDLNQAGLNLGPNIESCIGMTVTLDTGITDPTFTFQWFLAGVPITGETGPSLDVTTDGMYSIEAFEGICFVEGSIEVHFNPQPVANPPMDLFQCDDGVSTGFFDLTENDDDVLGTQDPTMFVIKYYQTLLDSQDDTNAIATPTVHQINPPSPETIFVRIEDNSGTCFDLEQFEIYFTIANAGAVPSPFVMCDQDEDGFESINLPSEFDVLILNGEPAGQYNVTYHVSQADADAGANILPVPYSVPVPGELIYIRLENLDDISCYDTTQIVEIVVDSPPIVNDPQPLVICDGNNDGFAPFNLHDADADITGGDLTLIVTYHPTLSDAQNNLNELLDPYTNDDPFNDVVFARIESTTNTCYNTVLLTLEVRNTPEIITPAAPLRACDYDNPGDGLEFFDLSSVATEVLDGLDPLLYDIYYYEQEADAITAGDLALTAPDFSQAIGTPTNYQNVTPFLQVVYILVVGNAAYTDPNNGGTGCYAIVP</sequence>
<protein>
    <submittedName>
        <fullName evidence="2">CARDB protein</fullName>
    </submittedName>
</protein>
<dbReference type="AlphaFoldDB" id="A0A3L9Z7P9"/>
<evidence type="ECO:0000313" key="3">
    <source>
        <dbReference type="Proteomes" id="UP000271339"/>
    </source>
</evidence>
<name>A0A3L9Z7P9_9FLAO</name>
<evidence type="ECO:0000313" key="2">
    <source>
        <dbReference type="EMBL" id="RMA67519.1"/>
    </source>
</evidence>
<dbReference type="InterPro" id="IPR013783">
    <property type="entry name" value="Ig-like_fold"/>
</dbReference>
<dbReference type="Gene3D" id="2.60.40.10">
    <property type="entry name" value="Immunoglobulins"/>
    <property type="match status" value="1"/>
</dbReference>
<evidence type="ECO:0000256" key="1">
    <source>
        <dbReference type="SAM" id="SignalP"/>
    </source>
</evidence>